<dbReference type="Proteomes" id="UP000030645">
    <property type="component" value="Unassembled WGS sequence"/>
</dbReference>
<name>W9QIT5_9ROSA</name>
<dbReference type="PANTHER" id="PTHR48007">
    <property type="entry name" value="LEUCINE-RICH REPEAT RECEPTOR-LIKE PROTEIN KINASE PXC1"/>
    <property type="match status" value="1"/>
</dbReference>
<evidence type="ECO:0000256" key="4">
    <source>
        <dbReference type="SAM" id="MobiDB-lite"/>
    </source>
</evidence>
<organism evidence="8 9">
    <name type="scientific">Morus notabilis</name>
    <dbReference type="NCBI Taxonomy" id="981085"/>
    <lineage>
        <taxon>Eukaryota</taxon>
        <taxon>Viridiplantae</taxon>
        <taxon>Streptophyta</taxon>
        <taxon>Embryophyta</taxon>
        <taxon>Tracheophyta</taxon>
        <taxon>Spermatophyta</taxon>
        <taxon>Magnoliopsida</taxon>
        <taxon>eudicotyledons</taxon>
        <taxon>Gunneridae</taxon>
        <taxon>Pentapetalae</taxon>
        <taxon>rosids</taxon>
        <taxon>fabids</taxon>
        <taxon>Rosales</taxon>
        <taxon>Moraceae</taxon>
        <taxon>Moreae</taxon>
        <taxon>Morus</taxon>
    </lineage>
</organism>
<keyword evidence="5" id="KW-1133">Transmembrane helix</keyword>
<dbReference type="GO" id="GO:0004672">
    <property type="term" value="F:protein kinase activity"/>
    <property type="evidence" value="ECO:0007669"/>
    <property type="project" value="InterPro"/>
</dbReference>
<feature type="signal peptide" evidence="6">
    <location>
        <begin position="1"/>
        <end position="25"/>
    </location>
</feature>
<keyword evidence="6" id="KW-0732">Signal</keyword>
<accession>W9QIT5</accession>
<keyword evidence="5" id="KW-0472">Membrane</keyword>
<keyword evidence="3" id="KW-0677">Repeat</keyword>
<evidence type="ECO:0000256" key="6">
    <source>
        <dbReference type="SAM" id="SignalP"/>
    </source>
</evidence>
<keyword evidence="8" id="KW-0808">Transferase</keyword>
<keyword evidence="2" id="KW-0433">Leucine-rich repeat</keyword>
<dbReference type="Gene3D" id="3.80.10.10">
    <property type="entry name" value="Ribonuclease Inhibitor"/>
    <property type="match status" value="1"/>
</dbReference>
<dbReference type="GO" id="GO:0016020">
    <property type="term" value="C:membrane"/>
    <property type="evidence" value="ECO:0007669"/>
    <property type="project" value="UniProtKB-SubCell"/>
</dbReference>
<dbReference type="Gene3D" id="3.30.200.20">
    <property type="entry name" value="Phosphorylase Kinase, domain 1"/>
    <property type="match status" value="1"/>
</dbReference>
<evidence type="ECO:0000256" key="2">
    <source>
        <dbReference type="ARBA" id="ARBA00022614"/>
    </source>
</evidence>
<proteinExistence type="predicted"/>
<dbReference type="InterPro" id="IPR001245">
    <property type="entry name" value="Ser-Thr/Tyr_kinase_cat_dom"/>
</dbReference>
<protein>
    <submittedName>
        <fullName evidence="8">Putative leucine-rich repeat receptor-like protein kinase</fullName>
    </submittedName>
</protein>
<dbReference type="EMBL" id="KE343325">
    <property type="protein sequence ID" value="EXB23620.1"/>
    <property type="molecule type" value="Genomic_DNA"/>
</dbReference>
<feature type="domain" description="Protein kinase" evidence="7">
    <location>
        <begin position="332"/>
        <end position="613"/>
    </location>
</feature>
<sequence>MKFVNHKLAFLISLFLLIQTPSIFSVVAIIKEEFYPDERDALIQLRDSVTSNLDLHSKWTGPPCHENDTNWVGISCSNGHVVHIVLEGIELKGSLPSTFPQNITYLTKLSFTNNSLSGHLPNLSNLFDLEYVSLSHNTIWGPIPLEFIQLPKLNTLQLQQNYLYGEIPPFDQPTLTVFNVSYNHLGGQIPNTSVLQKFPNTSYGNNPGLCGTPLENPCSFPPPPPSPPSPIPPVSPPASPPPADNKKKNNKRSLGSRDVILIAVAAGFIPILVVLGFLFYYKVVHRREKKKEIRSEERMPSSPKSRRDPELSVELEFFDKEMPAFDLDDLLRSSAEVLGKGTLGTSYKTTLETGQNLVVKRLKDMKELSKKEFVQQMQLLGKKRHENLARIVSFYYSKDEKLVIYEFVPDGTLFELLHENRGVGRVPLSWAERLSIIKDIAKALTFLHHSLPHHRVPHANLKSSNVLIQRNPQNCCHSKLTDFGFLPLLMSSSKSSDNRMLAVANSPEYAQGRKLSHKADVYCFGVVLLEIITGRIPGEISPVSQETMEDLSDWVRMVVNTDWSTDILDVEIVNAREGHDEMLKLTEIALECTDDVPEKRPKMSEVLQRIEQIEQKQERMNE</sequence>
<dbReference type="InterPro" id="IPR046959">
    <property type="entry name" value="PRK1-6/SRF4-like"/>
</dbReference>
<keyword evidence="8" id="KW-0675">Receptor</keyword>
<feature type="compositionally biased region" description="Pro residues" evidence="4">
    <location>
        <begin position="219"/>
        <end position="243"/>
    </location>
</feature>
<dbReference type="AlphaFoldDB" id="W9QIT5"/>
<dbReference type="SUPFAM" id="SSF56112">
    <property type="entry name" value="Protein kinase-like (PK-like)"/>
    <property type="match status" value="1"/>
</dbReference>
<feature type="transmembrane region" description="Helical" evidence="5">
    <location>
        <begin position="259"/>
        <end position="281"/>
    </location>
</feature>
<dbReference type="InterPro" id="IPR013210">
    <property type="entry name" value="LRR_N_plant-typ"/>
</dbReference>
<dbReference type="PANTHER" id="PTHR48007:SF40">
    <property type="entry name" value="SERINE-THREONINE_TYROSINE-PROTEIN KINASE CATALYTIC DOMAIN-CONTAINING PROTEIN"/>
    <property type="match status" value="1"/>
</dbReference>
<dbReference type="InterPro" id="IPR000719">
    <property type="entry name" value="Prot_kinase_dom"/>
</dbReference>
<evidence type="ECO:0000256" key="5">
    <source>
        <dbReference type="SAM" id="Phobius"/>
    </source>
</evidence>
<evidence type="ECO:0000259" key="7">
    <source>
        <dbReference type="PROSITE" id="PS50011"/>
    </source>
</evidence>
<evidence type="ECO:0000313" key="9">
    <source>
        <dbReference type="Proteomes" id="UP000030645"/>
    </source>
</evidence>
<dbReference type="PROSITE" id="PS50011">
    <property type="entry name" value="PROTEIN_KINASE_DOM"/>
    <property type="match status" value="1"/>
</dbReference>
<dbReference type="CDD" id="cd14066">
    <property type="entry name" value="STKc_IRAK"/>
    <property type="match status" value="1"/>
</dbReference>
<keyword evidence="9" id="KW-1185">Reference proteome</keyword>
<dbReference type="InterPro" id="IPR032675">
    <property type="entry name" value="LRR_dom_sf"/>
</dbReference>
<keyword evidence="5" id="KW-0812">Transmembrane</keyword>
<evidence type="ECO:0000256" key="1">
    <source>
        <dbReference type="ARBA" id="ARBA00004370"/>
    </source>
</evidence>
<dbReference type="InterPro" id="IPR011009">
    <property type="entry name" value="Kinase-like_dom_sf"/>
</dbReference>
<dbReference type="GO" id="GO:0005524">
    <property type="term" value="F:ATP binding"/>
    <property type="evidence" value="ECO:0007669"/>
    <property type="project" value="InterPro"/>
</dbReference>
<dbReference type="SUPFAM" id="SSF52058">
    <property type="entry name" value="L domain-like"/>
    <property type="match status" value="1"/>
</dbReference>
<feature type="region of interest" description="Disordered" evidence="4">
    <location>
        <begin position="290"/>
        <end position="310"/>
    </location>
</feature>
<feature type="chain" id="PRO_5004927610" evidence="6">
    <location>
        <begin position="26"/>
        <end position="622"/>
    </location>
</feature>
<keyword evidence="8" id="KW-0418">Kinase</keyword>
<dbReference type="eggNOG" id="ENOG502QR57">
    <property type="taxonomic scope" value="Eukaryota"/>
</dbReference>
<dbReference type="Pfam" id="PF07714">
    <property type="entry name" value="PK_Tyr_Ser-Thr"/>
    <property type="match status" value="1"/>
</dbReference>
<feature type="region of interest" description="Disordered" evidence="4">
    <location>
        <begin position="214"/>
        <end position="252"/>
    </location>
</feature>
<gene>
    <name evidence="8" type="ORF">L484_006202</name>
</gene>
<evidence type="ECO:0000313" key="8">
    <source>
        <dbReference type="EMBL" id="EXB23620.1"/>
    </source>
</evidence>
<dbReference type="Gene3D" id="1.10.510.10">
    <property type="entry name" value="Transferase(Phosphotransferase) domain 1"/>
    <property type="match status" value="1"/>
</dbReference>
<comment type="subcellular location">
    <subcellularLocation>
        <location evidence="1">Membrane</location>
    </subcellularLocation>
</comment>
<evidence type="ECO:0000256" key="3">
    <source>
        <dbReference type="ARBA" id="ARBA00022737"/>
    </source>
</evidence>
<dbReference type="Pfam" id="PF08263">
    <property type="entry name" value="LRRNT_2"/>
    <property type="match status" value="1"/>
</dbReference>
<reference evidence="9" key="1">
    <citation type="submission" date="2013-01" db="EMBL/GenBank/DDBJ databases">
        <title>Draft Genome Sequence of a Mulberry Tree, Morus notabilis C.K. Schneid.</title>
        <authorList>
            <person name="He N."/>
            <person name="Zhao S."/>
        </authorList>
    </citation>
    <scope>NUCLEOTIDE SEQUENCE</scope>
</reference>